<accession>A0A210PXK2</accession>
<dbReference type="AlphaFoldDB" id="A0A210PXK2"/>
<protein>
    <recommendedName>
        <fullName evidence="4">Nucleotide-diphospho-sugar transferase domain-containing protein</fullName>
    </recommendedName>
</protein>
<keyword evidence="3" id="KW-1185">Reference proteome</keyword>
<dbReference type="OrthoDB" id="6046730at2759"/>
<keyword evidence="1" id="KW-0472">Membrane</keyword>
<evidence type="ECO:0000313" key="3">
    <source>
        <dbReference type="Proteomes" id="UP000242188"/>
    </source>
</evidence>
<dbReference type="EMBL" id="NEDP02005416">
    <property type="protein sequence ID" value="OWF41189.1"/>
    <property type="molecule type" value="Genomic_DNA"/>
</dbReference>
<evidence type="ECO:0000313" key="2">
    <source>
        <dbReference type="EMBL" id="OWF41189.1"/>
    </source>
</evidence>
<evidence type="ECO:0008006" key="4">
    <source>
        <dbReference type="Google" id="ProtNLM"/>
    </source>
</evidence>
<keyword evidence="1" id="KW-1133">Transmembrane helix</keyword>
<dbReference type="Proteomes" id="UP000242188">
    <property type="component" value="Unassembled WGS sequence"/>
</dbReference>
<keyword evidence="1" id="KW-0812">Transmembrane</keyword>
<gene>
    <name evidence="2" type="ORF">KP79_PYT09833</name>
</gene>
<sequence>MSKEAVMQKFLAVVAVLGAINLFVFLVSWKGLNTKPQCSLNSFLQMSANFIASNGKHSITEHLSESCPNSFLEKEAASIIDFRKTVRDLIHECNSRRLLFSPHGQITTQPILTLFTSWINEKHVHEVHKKTLANWSRFSPKFTLVLFTNDSVLSTQAEEYGWKTYPIMDHAAGGAPVLKAMFQTVIENINSTFYGYANSDILFTDALPDSLDLIAQKFKSPTSVFISGIRTNVPNVSLKEAASFPNIAAAANVRGKLFEIHSADYFFTTKWFPWADVPPLVIGRRAYDNYIVSHARRIKATVIDATETVPAIHQTTAKGNQEGITRPDADYNDKYLVRLGITPKYESGFVTCAEWKLYETLCGDIDIVQRQSLPKYCAIQ</sequence>
<name>A0A210PXK2_MIZYE</name>
<evidence type="ECO:0000256" key="1">
    <source>
        <dbReference type="SAM" id="Phobius"/>
    </source>
</evidence>
<feature type="transmembrane region" description="Helical" evidence="1">
    <location>
        <begin position="12"/>
        <end position="32"/>
    </location>
</feature>
<organism evidence="2 3">
    <name type="scientific">Mizuhopecten yessoensis</name>
    <name type="common">Japanese scallop</name>
    <name type="synonym">Patinopecten yessoensis</name>
    <dbReference type="NCBI Taxonomy" id="6573"/>
    <lineage>
        <taxon>Eukaryota</taxon>
        <taxon>Metazoa</taxon>
        <taxon>Spiralia</taxon>
        <taxon>Lophotrochozoa</taxon>
        <taxon>Mollusca</taxon>
        <taxon>Bivalvia</taxon>
        <taxon>Autobranchia</taxon>
        <taxon>Pteriomorphia</taxon>
        <taxon>Pectinida</taxon>
        <taxon>Pectinoidea</taxon>
        <taxon>Pectinidae</taxon>
        <taxon>Mizuhopecten</taxon>
    </lineage>
</organism>
<proteinExistence type="predicted"/>
<reference evidence="2 3" key="1">
    <citation type="journal article" date="2017" name="Nat. Ecol. Evol.">
        <title>Scallop genome provides insights into evolution of bilaterian karyotype and development.</title>
        <authorList>
            <person name="Wang S."/>
            <person name="Zhang J."/>
            <person name="Jiao W."/>
            <person name="Li J."/>
            <person name="Xun X."/>
            <person name="Sun Y."/>
            <person name="Guo X."/>
            <person name="Huan P."/>
            <person name="Dong B."/>
            <person name="Zhang L."/>
            <person name="Hu X."/>
            <person name="Sun X."/>
            <person name="Wang J."/>
            <person name="Zhao C."/>
            <person name="Wang Y."/>
            <person name="Wang D."/>
            <person name="Huang X."/>
            <person name="Wang R."/>
            <person name="Lv J."/>
            <person name="Li Y."/>
            <person name="Zhang Z."/>
            <person name="Liu B."/>
            <person name="Lu W."/>
            <person name="Hui Y."/>
            <person name="Liang J."/>
            <person name="Zhou Z."/>
            <person name="Hou R."/>
            <person name="Li X."/>
            <person name="Liu Y."/>
            <person name="Li H."/>
            <person name="Ning X."/>
            <person name="Lin Y."/>
            <person name="Zhao L."/>
            <person name="Xing Q."/>
            <person name="Dou J."/>
            <person name="Li Y."/>
            <person name="Mao J."/>
            <person name="Guo H."/>
            <person name="Dou H."/>
            <person name="Li T."/>
            <person name="Mu C."/>
            <person name="Jiang W."/>
            <person name="Fu Q."/>
            <person name="Fu X."/>
            <person name="Miao Y."/>
            <person name="Liu J."/>
            <person name="Yu Q."/>
            <person name="Li R."/>
            <person name="Liao H."/>
            <person name="Li X."/>
            <person name="Kong Y."/>
            <person name="Jiang Z."/>
            <person name="Chourrout D."/>
            <person name="Li R."/>
            <person name="Bao Z."/>
        </authorList>
    </citation>
    <scope>NUCLEOTIDE SEQUENCE [LARGE SCALE GENOMIC DNA]</scope>
    <source>
        <strain evidence="2 3">PY_sf001</strain>
    </source>
</reference>
<comment type="caution">
    <text evidence="2">The sequence shown here is derived from an EMBL/GenBank/DDBJ whole genome shotgun (WGS) entry which is preliminary data.</text>
</comment>